<dbReference type="Proteomes" id="UP000028411">
    <property type="component" value="Unassembled WGS sequence"/>
</dbReference>
<dbReference type="eggNOG" id="COG0652">
    <property type="taxonomic scope" value="Bacteria"/>
</dbReference>
<dbReference type="EMBL" id="JFHR01000056">
    <property type="protein sequence ID" value="KEQ52010.1"/>
    <property type="molecule type" value="Genomic_DNA"/>
</dbReference>
<accession>A0A081R9Y7</accession>
<dbReference type="GO" id="GO:0003755">
    <property type="term" value="F:peptidyl-prolyl cis-trans isomerase activity"/>
    <property type="evidence" value="ECO:0007669"/>
    <property type="project" value="UniProtKB-KW"/>
</dbReference>
<feature type="chain" id="PRO_5001763175" description="peptidylprolyl isomerase" evidence="4">
    <location>
        <begin position="38"/>
        <end position="236"/>
    </location>
</feature>
<dbReference type="PANTHER" id="PTHR43246">
    <property type="entry name" value="PEPTIDYL-PROLYL CIS-TRANS ISOMERASE CYP38, CHLOROPLASTIC"/>
    <property type="match status" value="1"/>
</dbReference>
<gene>
    <name evidence="6" type="ORF">BV95_03694</name>
</gene>
<dbReference type="SUPFAM" id="SSF50891">
    <property type="entry name" value="Cyclophilin-like"/>
    <property type="match status" value="1"/>
</dbReference>
<evidence type="ECO:0000259" key="5">
    <source>
        <dbReference type="PROSITE" id="PS50072"/>
    </source>
</evidence>
<dbReference type="Pfam" id="PF00160">
    <property type="entry name" value="Pro_isomerase"/>
    <property type="match status" value="1"/>
</dbReference>
<name>A0A081R9Y7_SPHCR</name>
<evidence type="ECO:0000256" key="4">
    <source>
        <dbReference type="SAM" id="SignalP"/>
    </source>
</evidence>
<feature type="domain" description="PPIase cyclophilin-type" evidence="5">
    <location>
        <begin position="59"/>
        <end position="222"/>
    </location>
</feature>
<dbReference type="InterPro" id="IPR002130">
    <property type="entry name" value="Cyclophilin-type_PPIase_dom"/>
</dbReference>
<dbReference type="AlphaFoldDB" id="A0A081R9Y7"/>
<evidence type="ECO:0000256" key="2">
    <source>
        <dbReference type="ARBA" id="ARBA00023110"/>
    </source>
</evidence>
<dbReference type="InterPro" id="IPR029000">
    <property type="entry name" value="Cyclophilin-like_dom_sf"/>
</dbReference>
<dbReference type="Gene3D" id="2.40.100.10">
    <property type="entry name" value="Cyclophilin-like"/>
    <property type="match status" value="1"/>
</dbReference>
<dbReference type="PATRIC" id="fig|46429.4.peg.3681"/>
<proteinExistence type="predicted"/>
<dbReference type="EC" id="5.2.1.8" evidence="1"/>
<organism evidence="6 7">
    <name type="scientific">Sphingobium chlorophenolicum</name>
    <dbReference type="NCBI Taxonomy" id="46429"/>
    <lineage>
        <taxon>Bacteria</taxon>
        <taxon>Pseudomonadati</taxon>
        <taxon>Pseudomonadota</taxon>
        <taxon>Alphaproteobacteria</taxon>
        <taxon>Sphingomonadales</taxon>
        <taxon>Sphingomonadaceae</taxon>
        <taxon>Sphingobium</taxon>
    </lineage>
</organism>
<sequence length="236" mass="25011">MRAGHAGSKAMSSGMTRRCRAMIFPACALMTMSSLPAALPAKAPASKSQCAYPSVRLVTDLGAISIAVDRRHAPGSAQAFLDHVESGAFTRHGSFYRTVRKNDNDRGKPEIDVIQGGWLDAPASIPAIEHESTTQTGLTHRDGAVSLARWALNSANGTAFFIAIGDQPALDAGGGRDGGDGQGFAVFGYVVKGMDVVKRIHALPTSSTSANPYMKGQMIDRPVLIHKAVEECGRYR</sequence>
<keyword evidence="3 6" id="KW-0413">Isomerase</keyword>
<keyword evidence="4" id="KW-0732">Signal</keyword>
<evidence type="ECO:0000256" key="1">
    <source>
        <dbReference type="ARBA" id="ARBA00013194"/>
    </source>
</evidence>
<comment type="caution">
    <text evidence="6">The sequence shown here is derived from an EMBL/GenBank/DDBJ whole genome shotgun (WGS) entry which is preliminary data.</text>
</comment>
<evidence type="ECO:0000256" key="3">
    <source>
        <dbReference type="ARBA" id="ARBA00023235"/>
    </source>
</evidence>
<dbReference type="PROSITE" id="PS50072">
    <property type="entry name" value="CSA_PPIASE_2"/>
    <property type="match status" value="1"/>
</dbReference>
<evidence type="ECO:0000313" key="6">
    <source>
        <dbReference type="EMBL" id="KEQ52010.1"/>
    </source>
</evidence>
<reference evidence="6 7" key="1">
    <citation type="submission" date="2014-02" db="EMBL/GenBank/DDBJ databases">
        <title>Whole genome sequence of Sphingobium chlorophenolicum NBRC 16172.</title>
        <authorList>
            <person name="Gan H.M."/>
            <person name="Gan H.Y."/>
            <person name="Chew T.H."/>
            <person name="Savka M.A."/>
        </authorList>
    </citation>
    <scope>NUCLEOTIDE SEQUENCE [LARGE SCALE GENOMIC DNA]</scope>
    <source>
        <strain evidence="6 7">NBRC 16172</strain>
    </source>
</reference>
<dbReference type="InterPro" id="IPR044665">
    <property type="entry name" value="E_coli_cyclophilin_A-like"/>
</dbReference>
<keyword evidence="2" id="KW-0697">Rotamase</keyword>
<evidence type="ECO:0000313" key="7">
    <source>
        <dbReference type="Proteomes" id="UP000028411"/>
    </source>
</evidence>
<protein>
    <recommendedName>
        <fullName evidence="1">peptidylprolyl isomerase</fullName>
        <ecNumber evidence="1">5.2.1.8</ecNumber>
    </recommendedName>
</protein>
<feature type="signal peptide" evidence="4">
    <location>
        <begin position="1"/>
        <end position="37"/>
    </location>
</feature>